<evidence type="ECO:0000256" key="1">
    <source>
        <dbReference type="ARBA" id="ARBA00007151"/>
    </source>
</evidence>
<keyword evidence="2 6" id="KW-0699">rRNA-binding</keyword>
<keyword evidence="3 6" id="KW-0694">RNA-binding</keyword>
<dbReference type="FunFam" id="1.10.455.10:FF:000001">
    <property type="entry name" value="30S ribosomal protein S7"/>
    <property type="match status" value="1"/>
</dbReference>
<evidence type="ECO:0000313" key="9">
    <source>
        <dbReference type="Proteomes" id="UP000034498"/>
    </source>
</evidence>
<dbReference type="GO" id="GO:0000049">
    <property type="term" value="F:tRNA binding"/>
    <property type="evidence" value="ECO:0007669"/>
    <property type="project" value="UniProtKB-UniRule"/>
</dbReference>
<keyword evidence="5 6" id="KW-0687">Ribonucleoprotein</keyword>
<evidence type="ECO:0000256" key="2">
    <source>
        <dbReference type="ARBA" id="ARBA00022730"/>
    </source>
</evidence>
<dbReference type="Gene3D" id="1.10.455.10">
    <property type="entry name" value="Ribosomal protein S7 domain"/>
    <property type="match status" value="1"/>
</dbReference>
<dbReference type="Proteomes" id="UP000034498">
    <property type="component" value="Unassembled WGS sequence"/>
</dbReference>
<dbReference type="PATRIC" id="fig|1618336.3.peg.530"/>
<protein>
    <recommendedName>
        <fullName evidence="6">Small ribosomal subunit protein uS7</fullName>
    </recommendedName>
</protein>
<dbReference type="InterPro" id="IPR000235">
    <property type="entry name" value="Ribosomal_uS7"/>
</dbReference>
<organism evidence="8 9">
    <name type="scientific">Berkelbacteria bacterium GW2011_GWB1_38_5</name>
    <dbReference type="NCBI Taxonomy" id="1618336"/>
    <lineage>
        <taxon>Bacteria</taxon>
        <taxon>Candidatus Berkelbacteria</taxon>
    </lineage>
</organism>
<reference evidence="8 9" key="1">
    <citation type="journal article" date="2015" name="Nature">
        <title>rRNA introns, odd ribosomes, and small enigmatic genomes across a large radiation of phyla.</title>
        <authorList>
            <person name="Brown C.T."/>
            <person name="Hug L.A."/>
            <person name="Thomas B.C."/>
            <person name="Sharon I."/>
            <person name="Castelle C.J."/>
            <person name="Singh A."/>
            <person name="Wilkins M.J."/>
            <person name="Williams K.H."/>
            <person name="Banfield J.F."/>
        </authorList>
    </citation>
    <scope>NUCLEOTIDE SEQUENCE [LARGE SCALE GENOMIC DNA]</scope>
</reference>
<dbReference type="GO" id="GO:0003735">
    <property type="term" value="F:structural constituent of ribosome"/>
    <property type="evidence" value="ECO:0007669"/>
    <property type="project" value="InterPro"/>
</dbReference>
<dbReference type="NCBIfam" id="TIGR01029">
    <property type="entry name" value="rpsG_bact"/>
    <property type="match status" value="1"/>
</dbReference>
<comment type="similarity">
    <text evidence="1 6">Belongs to the universal ribosomal protein uS7 family.</text>
</comment>
<dbReference type="PANTHER" id="PTHR11205">
    <property type="entry name" value="RIBOSOMAL PROTEIN S7"/>
    <property type="match status" value="1"/>
</dbReference>
<keyword evidence="4 6" id="KW-0689">Ribosomal protein</keyword>
<proteinExistence type="inferred from homology"/>
<dbReference type="AlphaFoldDB" id="A0A0G0K0C8"/>
<name>A0A0G0K0C8_9BACT</name>
<keyword evidence="6" id="KW-0820">tRNA-binding</keyword>
<dbReference type="SUPFAM" id="SSF47973">
    <property type="entry name" value="Ribosomal protein S7"/>
    <property type="match status" value="1"/>
</dbReference>
<gene>
    <name evidence="6" type="primary">rpsG</name>
    <name evidence="8" type="ORF">US94_C0036G0005</name>
</gene>
<evidence type="ECO:0000256" key="4">
    <source>
        <dbReference type="ARBA" id="ARBA00022980"/>
    </source>
</evidence>
<dbReference type="GO" id="GO:0019843">
    <property type="term" value="F:rRNA binding"/>
    <property type="evidence" value="ECO:0007669"/>
    <property type="project" value="UniProtKB-UniRule"/>
</dbReference>
<dbReference type="InterPro" id="IPR005717">
    <property type="entry name" value="Ribosomal_uS7_bac/org-type"/>
</dbReference>
<dbReference type="GO" id="GO:0006412">
    <property type="term" value="P:translation"/>
    <property type="evidence" value="ECO:0007669"/>
    <property type="project" value="UniProtKB-UniRule"/>
</dbReference>
<evidence type="ECO:0000259" key="7">
    <source>
        <dbReference type="Pfam" id="PF00177"/>
    </source>
</evidence>
<dbReference type="CDD" id="cd14869">
    <property type="entry name" value="uS7_Bacteria"/>
    <property type="match status" value="1"/>
</dbReference>
<dbReference type="STRING" id="1618336.US94_C0036G0005"/>
<dbReference type="EMBL" id="LBUX01000036">
    <property type="protein sequence ID" value="KKQ73173.1"/>
    <property type="molecule type" value="Genomic_DNA"/>
</dbReference>
<comment type="caution">
    <text evidence="8">The sequence shown here is derived from an EMBL/GenBank/DDBJ whole genome shotgun (WGS) entry which is preliminary data.</text>
</comment>
<dbReference type="InterPro" id="IPR023798">
    <property type="entry name" value="Ribosomal_uS7_dom"/>
</dbReference>
<dbReference type="GO" id="GO:0015935">
    <property type="term" value="C:small ribosomal subunit"/>
    <property type="evidence" value="ECO:0007669"/>
    <property type="project" value="InterPro"/>
</dbReference>
<feature type="domain" description="Small ribosomal subunit protein uS7" evidence="7">
    <location>
        <begin position="1"/>
        <end position="148"/>
    </location>
</feature>
<accession>A0A0G0K0C8</accession>
<comment type="function">
    <text evidence="6">One of the primary rRNA binding proteins, it binds directly to 16S rRNA where it nucleates assembly of the head domain of the 30S subunit. Is located at the subunit interface close to the decoding center, probably blocks exit of the E-site tRNA.</text>
</comment>
<evidence type="ECO:0000256" key="6">
    <source>
        <dbReference type="HAMAP-Rule" id="MF_00480"/>
    </source>
</evidence>
<dbReference type="InterPro" id="IPR036823">
    <property type="entry name" value="Ribosomal_uS7_dom_sf"/>
</dbReference>
<dbReference type="PIRSF" id="PIRSF002122">
    <property type="entry name" value="RPS7p_RPS7a_RPS5e_RPS7o"/>
    <property type="match status" value="1"/>
</dbReference>
<dbReference type="HAMAP" id="MF_00480_B">
    <property type="entry name" value="Ribosomal_uS7_B"/>
    <property type="match status" value="1"/>
</dbReference>
<dbReference type="Pfam" id="PF00177">
    <property type="entry name" value="Ribosomal_S7"/>
    <property type="match status" value="1"/>
</dbReference>
<evidence type="ECO:0000256" key="3">
    <source>
        <dbReference type="ARBA" id="ARBA00022884"/>
    </source>
</evidence>
<comment type="subunit">
    <text evidence="6">Part of the 30S ribosomal subunit. Contacts proteins S9 and S11.</text>
</comment>
<evidence type="ECO:0000313" key="8">
    <source>
        <dbReference type="EMBL" id="KKQ73173.1"/>
    </source>
</evidence>
<sequence length="156" mass="17777">MRAKKAPKRKLNPDPKYQSVTVEKFINKIMLRGQKETARKLVYGAFDILKEKTNKEPLEVFDKALKNTSPLLEVKPRRIGGATYQVPTELNPDRAESLAMRWLIAIARKSRGQSFDKLLSAEILAAFENTGTAVKQKENMHKMAEANKAFAHYARF</sequence>
<evidence type="ECO:0000256" key="5">
    <source>
        <dbReference type="ARBA" id="ARBA00023274"/>
    </source>
</evidence>